<keyword evidence="2" id="KW-0812">Transmembrane</keyword>
<evidence type="ECO:0000256" key="2">
    <source>
        <dbReference type="SAM" id="Phobius"/>
    </source>
</evidence>
<reference evidence="3 4" key="1">
    <citation type="journal article" date="2019" name="Int. J. Syst. Evol. Microbiol.">
        <title>The Global Catalogue of Microorganisms (GCM) 10K type strain sequencing project: providing services to taxonomists for standard genome sequencing and annotation.</title>
        <authorList>
            <consortium name="The Broad Institute Genomics Platform"/>
            <consortium name="The Broad Institute Genome Sequencing Center for Infectious Disease"/>
            <person name="Wu L."/>
            <person name="Ma J."/>
        </authorList>
    </citation>
    <scope>NUCLEOTIDE SEQUENCE [LARGE SCALE GENOMIC DNA]</scope>
    <source>
        <strain evidence="3 4">JCM 15933</strain>
    </source>
</reference>
<organism evidence="3 4">
    <name type="scientific">Dactylosporangium maewongense</name>
    <dbReference type="NCBI Taxonomy" id="634393"/>
    <lineage>
        <taxon>Bacteria</taxon>
        <taxon>Bacillati</taxon>
        <taxon>Actinomycetota</taxon>
        <taxon>Actinomycetes</taxon>
        <taxon>Micromonosporales</taxon>
        <taxon>Micromonosporaceae</taxon>
        <taxon>Dactylosporangium</taxon>
    </lineage>
</organism>
<dbReference type="RefSeq" id="WP_344501539.1">
    <property type="nucleotide sequence ID" value="NZ_BAAAQD010000003.1"/>
</dbReference>
<feature type="transmembrane region" description="Helical" evidence="2">
    <location>
        <begin position="79"/>
        <end position="103"/>
    </location>
</feature>
<protein>
    <submittedName>
        <fullName evidence="3">Uncharacterized protein</fullName>
    </submittedName>
</protein>
<evidence type="ECO:0000256" key="1">
    <source>
        <dbReference type="SAM" id="MobiDB-lite"/>
    </source>
</evidence>
<proteinExistence type="predicted"/>
<keyword evidence="4" id="KW-1185">Reference proteome</keyword>
<feature type="compositionally biased region" description="Low complexity" evidence="1">
    <location>
        <begin position="41"/>
        <end position="56"/>
    </location>
</feature>
<name>A0ABN1ZWX6_9ACTN</name>
<evidence type="ECO:0000313" key="4">
    <source>
        <dbReference type="Proteomes" id="UP001501470"/>
    </source>
</evidence>
<dbReference type="EMBL" id="BAAAQD010000003">
    <property type="protein sequence ID" value="GAA1506457.1"/>
    <property type="molecule type" value="Genomic_DNA"/>
</dbReference>
<keyword evidence="2" id="KW-1133">Transmembrane helix</keyword>
<keyword evidence="2" id="KW-0472">Membrane</keyword>
<gene>
    <name evidence="3" type="ORF">GCM10009827_020250</name>
</gene>
<evidence type="ECO:0000313" key="3">
    <source>
        <dbReference type="EMBL" id="GAA1506457.1"/>
    </source>
</evidence>
<comment type="caution">
    <text evidence="3">The sequence shown here is derived from an EMBL/GenBank/DDBJ whole genome shotgun (WGS) entry which is preliminary data.</text>
</comment>
<sequence length="112" mass="11132">MRDWIAVIIAVLGVLLVLAGATLILLRALPARPAPAPAAGPSPSVLSSDGSDTSDLSPAVPVGARISSAWKEPTAADRLIFWGVILLVLAAIAAGAITFNLGAAGGATPATR</sequence>
<accession>A0ABN1ZWX6</accession>
<feature type="region of interest" description="Disordered" evidence="1">
    <location>
        <begin position="33"/>
        <end position="56"/>
    </location>
</feature>
<dbReference type="Proteomes" id="UP001501470">
    <property type="component" value="Unassembled WGS sequence"/>
</dbReference>